<name>A0A2J5HP45_9EURO</name>
<feature type="compositionally biased region" description="Basic and acidic residues" evidence="1">
    <location>
        <begin position="558"/>
        <end position="586"/>
    </location>
</feature>
<reference evidence="3" key="1">
    <citation type="submission" date="2017-12" db="EMBL/GenBank/DDBJ databases">
        <authorList>
            <consortium name="DOE Joint Genome Institute"/>
            <person name="Mondo S.J."/>
            <person name="Kjaerbolling I."/>
            <person name="Vesth T.C."/>
            <person name="Frisvad J.C."/>
            <person name="Nybo J.L."/>
            <person name="Theobald S."/>
            <person name="Kuo A."/>
            <person name="Bowyer P."/>
            <person name="Matsuda Y."/>
            <person name="Lyhne E.K."/>
            <person name="Kogle M.E."/>
            <person name="Clum A."/>
            <person name="Lipzen A."/>
            <person name="Salamov A."/>
            <person name="Ngan C.Y."/>
            <person name="Daum C."/>
            <person name="Chiniquy J."/>
            <person name="Barry K."/>
            <person name="LaButti K."/>
            <person name="Haridas S."/>
            <person name="Simmons B.A."/>
            <person name="Magnuson J.K."/>
            <person name="Mortensen U.H."/>
            <person name="Larsen T.O."/>
            <person name="Grigoriev I.V."/>
            <person name="Baker S.E."/>
            <person name="Andersen M.R."/>
            <person name="Nordberg H.P."/>
            <person name="Cantor M.N."/>
            <person name="Hua S.X."/>
        </authorList>
    </citation>
    <scope>NUCLEOTIDE SEQUENCE [LARGE SCALE GENOMIC DNA]</scope>
    <source>
        <strain evidence="3">IBT 19404</strain>
    </source>
</reference>
<accession>A0A2J5HP45</accession>
<evidence type="ECO:0008006" key="4">
    <source>
        <dbReference type="Google" id="ProtNLM"/>
    </source>
</evidence>
<organism evidence="2 3">
    <name type="scientific">Aspergillus taichungensis</name>
    <dbReference type="NCBI Taxonomy" id="482145"/>
    <lineage>
        <taxon>Eukaryota</taxon>
        <taxon>Fungi</taxon>
        <taxon>Dikarya</taxon>
        <taxon>Ascomycota</taxon>
        <taxon>Pezizomycotina</taxon>
        <taxon>Eurotiomycetes</taxon>
        <taxon>Eurotiomycetidae</taxon>
        <taxon>Eurotiales</taxon>
        <taxon>Aspergillaceae</taxon>
        <taxon>Aspergillus</taxon>
        <taxon>Aspergillus subgen. Circumdati</taxon>
    </lineage>
</organism>
<dbReference type="Proteomes" id="UP000235023">
    <property type="component" value="Unassembled WGS sequence"/>
</dbReference>
<evidence type="ECO:0000256" key="1">
    <source>
        <dbReference type="SAM" id="MobiDB-lite"/>
    </source>
</evidence>
<evidence type="ECO:0000313" key="2">
    <source>
        <dbReference type="EMBL" id="PLN79000.1"/>
    </source>
</evidence>
<feature type="region of interest" description="Disordered" evidence="1">
    <location>
        <begin position="557"/>
        <end position="630"/>
    </location>
</feature>
<dbReference type="Gene3D" id="3.10.20.90">
    <property type="entry name" value="Phosphatidylinositol 3-kinase Catalytic Subunit, Chain A, domain 1"/>
    <property type="match status" value="1"/>
</dbReference>
<protein>
    <recommendedName>
        <fullName evidence="4">Ubiquitin-like domain-containing protein</fullName>
    </recommendedName>
</protein>
<dbReference type="PANTHER" id="PTHR12943:SF27">
    <property type="entry name" value="HOMOCYSTEINE-INDUCED ENDOPLASMIC RETICULUM PROTEIN, ISOFORM A"/>
    <property type="match status" value="1"/>
</dbReference>
<dbReference type="PANTHER" id="PTHR12943">
    <property type="entry name" value="HOMOCYSTEINE-RESPONSIVE ENDOPLASMIC RETICULUM-RESIDENT UNIQUITIN-LIKE DOMAIN HERPUD PROTEIN FAMILY MEMBER"/>
    <property type="match status" value="1"/>
</dbReference>
<dbReference type="GO" id="GO:0030968">
    <property type="term" value="P:endoplasmic reticulum unfolded protein response"/>
    <property type="evidence" value="ECO:0007669"/>
    <property type="project" value="TreeGrafter"/>
</dbReference>
<feature type="compositionally biased region" description="Basic and acidic residues" evidence="1">
    <location>
        <begin position="621"/>
        <end position="630"/>
    </location>
</feature>
<dbReference type="OrthoDB" id="21589at2759"/>
<proteinExistence type="predicted"/>
<dbReference type="InterPro" id="IPR039751">
    <property type="entry name" value="HERPUD1/2"/>
</dbReference>
<dbReference type="EMBL" id="KZ559567">
    <property type="protein sequence ID" value="PLN79000.1"/>
    <property type="molecule type" value="Genomic_DNA"/>
</dbReference>
<sequence length="630" mass="68882">MPSVVDPAANPAHAAGEPGVENPLGFTLHVLCPSLPPPGRFSFNNLAASTSVAELKCLIQAKIPGNPAPESQRLIYSGRPVVDISLTMQSILEPEEGSQHSIHLVLPPAPPPNPLAATGTESLIPSGISSAPQTTALPGRSRQFEQGLRLRGQQAPLTVNEAELGHALRRNIEIIREQLNAREEARPRPTTTQFSQELASPVSPVPWHQWHPHSLSAANTPNMPRLVISGTHAQRYEQVNRVLATVRPRIEQMEAEFGEGLIPSLETTVAARTQLLECLDEQTQNPLMPRNGEIERLLDRLSIIYRRADTLRLSRRSAQPTTDAVENTRQRAPVYLLTSPDGYQALVASPETQIIPTSMAALRAGQIPQPAPSAAPLPNVPTANPDPNPNAANLNPNAMVMENAVRQALINQRAGNNDQMGMARYVRRMWLFIRLYFFCYMLSEPGTWTRAIYVGLAILIALLSDTTIPQQVYRTLVTPLQEHLEGLAHPIDNEHPPNTHAAGGPNAENRVTRIAGVSLADLLSGLRRFERSTALFLASLVPGVGERQVAVRQAAEAARNEERLRAEEDARRQEAESNREQEHGQEQDLDGGAQPAPETESHPPEQPLGNPPNDHPPVEAARAEPHLHND</sequence>
<gene>
    <name evidence="2" type="ORF">BDW42DRAFT_135658</name>
</gene>
<dbReference type="SUPFAM" id="SSF54236">
    <property type="entry name" value="Ubiquitin-like"/>
    <property type="match status" value="1"/>
</dbReference>
<feature type="compositionally biased region" description="Pro residues" evidence="1">
    <location>
        <begin position="604"/>
        <end position="615"/>
    </location>
</feature>
<evidence type="ECO:0000313" key="3">
    <source>
        <dbReference type="Proteomes" id="UP000235023"/>
    </source>
</evidence>
<dbReference type="InterPro" id="IPR029071">
    <property type="entry name" value="Ubiquitin-like_domsf"/>
</dbReference>
<dbReference type="AlphaFoldDB" id="A0A2J5HP45"/>
<keyword evidence="3" id="KW-1185">Reference proteome</keyword>